<dbReference type="AlphaFoldDB" id="A0A3N2C6J7"/>
<keyword evidence="4" id="KW-0808">Transferase</keyword>
<feature type="binding site" evidence="2">
    <location>
        <position position="207"/>
    </location>
    <ligand>
        <name>S-adenosyl-L-methionine</name>
        <dbReference type="ChEBI" id="CHEBI:59789"/>
    </ligand>
</feature>
<keyword evidence="2" id="KW-0949">S-adenosyl-L-methionine</keyword>
<comment type="caution">
    <text evidence="4">The sequence shown here is derived from an EMBL/GenBank/DDBJ whole genome shotgun (WGS) entry which is preliminary data.</text>
</comment>
<feature type="binding site" evidence="1">
    <location>
        <position position="42"/>
    </location>
    <ligand>
        <name>Zn(2+)</name>
        <dbReference type="ChEBI" id="CHEBI:29105"/>
    </ligand>
</feature>
<evidence type="ECO:0000256" key="1">
    <source>
        <dbReference type="PIRSR" id="PIRSR018249-1"/>
    </source>
</evidence>
<dbReference type="GO" id="GO:0046872">
    <property type="term" value="F:metal ion binding"/>
    <property type="evidence" value="ECO:0007669"/>
    <property type="project" value="UniProtKB-KW"/>
</dbReference>
<organism evidence="4 5">
    <name type="scientific">Plantibacter flavus</name>
    <dbReference type="NCBI Taxonomy" id="150123"/>
    <lineage>
        <taxon>Bacteria</taxon>
        <taxon>Bacillati</taxon>
        <taxon>Actinomycetota</taxon>
        <taxon>Actinomycetes</taxon>
        <taxon>Micrococcales</taxon>
        <taxon>Microbacteriaceae</taxon>
        <taxon>Plantibacter</taxon>
    </lineage>
</organism>
<proteinExistence type="predicted"/>
<keyword evidence="4" id="KW-0489">Methyltransferase</keyword>
<keyword evidence="1" id="KW-0479">Metal-binding</keyword>
<protein>
    <submittedName>
        <fullName evidence="4">23S rRNA m(1)G-748 methyltransferase</fullName>
    </submittedName>
</protein>
<dbReference type="Pfam" id="PF21302">
    <property type="entry name" value="Zn_ribbon_RlmA"/>
    <property type="match status" value="1"/>
</dbReference>
<dbReference type="Gene3D" id="3.40.50.150">
    <property type="entry name" value="Vaccinia Virus protein VP39"/>
    <property type="match status" value="1"/>
</dbReference>
<reference evidence="4 5" key="1">
    <citation type="submission" date="2018-11" db="EMBL/GenBank/DDBJ databases">
        <title>Sequencing the genomes of 1000 actinobacteria strains.</title>
        <authorList>
            <person name="Klenk H.-P."/>
        </authorList>
    </citation>
    <scope>NUCLEOTIDE SEQUENCE [LARGE SCALE GENOMIC DNA]</scope>
    <source>
        <strain evidence="4 5">DSM 14012</strain>
    </source>
</reference>
<sequence>MPILADVPQHDRLSLVAPDLACTICTATLELGDRVLRCPAGHSFDIARQGYASLVVGGRTPKTGDTQEMVAARAAFLEAEHYEPIADHVATTLPLARFLPDGSVDDDSAPLVVDIAGGTGYYLGRILDARPAWRGFGFDLSPLAARRAARAHGRAAAATADAWAPFPLRTASVDHLLSIFGPRNGPEMHRVLRPDGLLTVVTPQPGHLAELRDRLGMIGIAERKDARLDAQLDGFALRSRDTLEYAVELMPEEVRDEVRMGPSAHHLDDDVFEQAIADLPGYTTVTVAVTLSVFGPA</sequence>
<gene>
    <name evidence="4" type="ORF">EDD42_3240</name>
</gene>
<name>A0A3N2C6J7_9MICO</name>
<dbReference type="PIRSF" id="PIRSF018249">
    <property type="entry name" value="MyrA_prd"/>
    <property type="match status" value="1"/>
</dbReference>
<accession>A0A3N2C6J7</accession>
<dbReference type="EMBL" id="RKHL01000001">
    <property type="protein sequence ID" value="ROR83136.1"/>
    <property type="molecule type" value="Genomic_DNA"/>
</dbReference>
<dbReference type="InterPro" id="IPR048647">
    <property type="entry name" value="RlmA_N"/>
</dbReference>
<dbReference type="SUPFAM" id="SSF53335">
    <property type="entry name" value="S-adenosyl-L-methionine-dependent methyltransferases"/>
    <property type="match status" value="1"/>
</dbReference>
<dbReference type="InterPro" id="IPR029063">
    <property type="entry name" value="SAM-dependent_MTases_sf"/>
</dbReference>
<keyword evidence="5" id="KW-1185">Reference proteome</keyword>
<feature type="binding site" evidence="2">
    <location>
        <position position="82"/>
    </location>
    <ligand>
        <name>S-adenosyl-L-methionine</name>
        <dbReference type="ChEBI" id="CHEBI:59789"/>
    </ligand>
</feature>
<dbReference type="InterPro" id="IPR016718">
    <property type="entry name" value="rRNA_m1G-MeTrfase_A_prd"/>
</dbReference>
<dbReference type="Proteomes" id="UP000266915">
    <property type="component" value="Unassembled WGS sequence"/>
</dbReference>
<dbReference type="GO" id="GO:0008168">
    <property type="term" value="F:methyltransferase activity"/>
    <property type="evidence" value="ECO:0007669"/>
    <property type="project" value="UniProtKB-KW"/>
</dbReference>
<keyword evidence="1" id="KW-0862">Zinc</keyword>
<evidence type="ECO:0000313" key="5">
    <source>
        <dbReference type="Proteomes" id="UP000266915"/>
    </source>
</evidence>
<feature type="binding site" evidence="1">
    <location>
        <position position="38"/>
    </location>
    <ligand>
        <name>Zn(2+)</name>
        <dbReference type="ChEBI" id="CHEBI:29105"/>
    </ligand>
</feature>
<evidence type="ECO:0000313" key="4">
    <source>
        <dbReference type="EMBL" id="ROR83136.1"/>
    </source>
</evidence>
<feature type="binding site" evidence="2">
    <location>
        <begin position="119"/>
        <end position="120"/>
    </location>
    <ligand>
        <name>S-adenosyl-L-methionine</name>
        <dbReference type="ChEBI" id="CHEBI:59789"/>
    </ligand>
</feature>
<dbReference type="GO" id="GO:0032259">
    <property type="term" value="P:methylation"/>
    <property type="evidence" value="ECO:0007669"/>
    <property type="project" value="UniProtKB-KW"/>
</dbReference>
<evidence type="ECO:0000259" key="3">
    <source>
        <dbReference type="Pfam" id="PF21302"/>
    </source>
</evidence>
<feature type="domain" description="23S rRNA (guanine(745)-N(1))-methyltransferase N-terminal" evidence="3">
    <location>
        <begin position="21"/>
        <end position="54"/>
    </location>
</feature>
<evidence type="ECO:0000256" key="2">
    <source>
        <dbReference type="PIRSR" id="PIRSR018249-2"/>
    </source>
</evidence>